<keyword evidence="3" id="KW-1185">Reference proteome</keyword>
<reference evidence="2 3" key="1">
    <citation type="journal article" date="2019" name="Plant Biotechnol. J.">
        <title>The red bayberry genome and genetic basis of sex determination.</title>
        <authorList>
            <person name="Jia H.M."/>
            <person name="Jia H.J."/>
            <person name="Cai Q.L."/>
            <person name="Wang Y."/>
            <person name="Zhao H.B."/>
            <person name="Yang W.F."/>
            <person name="Wang G.Y."/>
            <person name="Li Y.H."/>
            <person name="Zhan D.L."/>
            <person name="Shen Y.T."/>
            <person name="Niu Q.F."/>
            <person name="Chang L."/>
            <person name="Qiu J."/>
            <person name="Zhao L."/>
            <person name="Xie H.B."/>
            <person name="Fu W.Y."/>
            <person name="Jin J."/>
            <person name="Li X.W."/>
            <person name="Jiao Y."/>
            <person name="Zhou C.C."/>
            <person name="Tu T."/>
            <person name="Chai C.Y."/>
            <person name="Gao J.L."/>
            <person name="Fan L.J."/>
            <person name="van de Weg E."/>
            <person name="Wang J.Y."/>
            <person name="Gao Z.S."/>
        </authorList>
    </citation>
    <scope>NUCLEOTIDE SEQUENCE [LARGE SCALE GENOMIC DNA]</scope>
    <source>
        <tissue evidence="2">Leaves</tissue>
    </source>
</reference>
<accession>A0A6A1WP64</accession>
<evidence type="ECO:0000256" key="1">
    <source>
        <dbReference type="SAM" id="Phobius"/>
    </source>
</evidence>
<organism evidence="2 3">
    <name type="scientific">Morella rubra</name>
    <name type="common">Chinese bayberry</name>
    <dbReference type="NCBI Taxonomy" id="262757"/>
    <lineage>
        <taxon>Eukaryota</taxon>
        <taxon>Viridiplantae</taxon>
        <taxon>Streptophyta</taxon>
        <taxon>Embryophyta</taxon>
        <taxon>Tracheophyta</taxon>
        <taxon>Spermatophyta</taxon>
        <taxon>Magnoliopsida</taxon>
        <taxon>eudicotyledons</taxon>
        <taxon>Gunneridae</taxon>
        <taxon>Pentapetalae</taxon>
        <taxon>rosids</taxon>
        <taxon>fabids</taxon>
        <taxon>Fagales</taxon>
        <taxon>Myricaceae</taxon>
        <taxon>Morella</taxon>
    </lineage>
</organism>
<dbReference type="OrthoDB" id="1729074at2759"/>
<proteinExistence type="predicted"/>
<keyword evidence="1" id="KW-0812">Transmembrane</keyword>
<evidence type="ECO:0000313" key="2">
    <source>
        <dbReference type="EMBL" id="KAB1227095.1"/>
    </source>
</evidence>
<protein>
    <submittedName>
        <fullName evidence="2">Uncharacterized protein</fullName>
    </submittedName>
</protein>
<feature type="transmembrane region" description="Helical" evidence="1">
    <location>
        <begin position="49"/>
        <end position="72"/>
    </location>
</feature>
<keyword evidence="1" id="KW-1133">Transmembrane helix</keyword>
<dbReference type="AlphaFoldDB" id="A0A6A1WP64"/>
<comment type="caution">
    <text evidence="2">The sequence shown here is derived from an EMBL/GenBank/DDBJ whole genome shotgun (WGS) entry which is preliminary data.</text>
</comment>
<dbReference type="EMBL" id="RXIC02000019">
    <property type="protein sequence ID" value="KAB1227095.1"/>
    <property type="molecule type" value="Genomic_DNA"/>
</dbReference>
<dbReference type="Proteomes" id="UP000516437">
    <property type="component" value="Chromosome 1"/>
</dbReference>
<evidence type="ECO:0000313" key="3">
    <source>
        <dbReference type="Proteomes" id="UP000516437"/>
    </source>
</evidence>
<keyword evidence="1" id="KW-0472">Membrane</keyword>
<sequence length="182" mass="20977">MFGFVVPAAIRLHGGDVPTSPSGAPFLLPVNFETFPACPSHHLLLSRRLISFFLSWVILLPLAIAFSVPGVMKNLEIEMERLIHKTEALNWESNPPKVCQDVEAWTFTKQLEVKELETNSFLFEFLRPAYHDYVLLRCSWNIKGNVMVVKQQESGLSWWEIDLNSTLCGFRFMVCRWTDQMK</sequence>
<gene>
    <name evidence="2" type="ORF">CJ030_MR1G028216</name>
</gene>
<name>A0A6A1WP64_9ROSI</name>